<keyword evidence="3" id="KW-0804">Transcription</keyword>
<evidence type="ECO:0000256" key="4">
    <source>
        <dbReference type="PROSITE-ProRule" id="PRU00335"/>
    </source>
</evidence>
<dbReference type="PRINTS" id="PR00455">
    <property type="entry name" value="HTHTETR"/>
</dbReference>
<evidence type="ECO:0000313" key="7">
    <source>
        <dbReference type="EMBL" id="SEU02276.1"/>
    </source>
</evidence>
<feature type="compositionally biased region" description="Polar residues" evidence="5">
    <location>
        <begin position="1"/>
        <end position="13"/>
    </location>
</feature>
<dbReference type="OrthoDB" id="9179041at2"/>
<dbReference type="PROSITE" id="PS50977">
    <property type="entry name" value="HTH_TETR_2"/>
    <property type="match status" value="1"/>
</dbReference>
<dbReference type="GO" id="GO:0003700">
    <property type="term" value="F:DNA-binding transcription factor activity"/>
    <property type="evidence" value="ECO:0007669"/>
    <property type="project" value="TreeGrafter"/>
</dbReference>
<organism evidence="7 8">
    <name type="scientific">Nonomuraea wenchangensis</name>
    <dbReference type="NCBI Taxonomy" id="568860"/>
    <lineage>
        <taxon>Bacteria</taxon>
        <taxon>Bacillati</taxon>
        <taxon>Actinomycetota</taxon>
        <taxon>Actinomycetes</taxon>
        <taxon>Streptosporangiales</taxon>
        <taxon>Streptosporangiaceae</taxon>
        <taxon>Nonomuraea</taxon>
    </lineage>
</organism>
<dbReference type="PANTHER" id="PTHR30055:SF237">
    <property type="entry name" value="TRANSCRIPTIONAL REPRESSOR MCE3R"/>
    <property type="match status" value="1"/>
</dbReference>
<name>A0A1I0IY28_9ACTN</name>
<keyword evidence="2 4" id="KW-0238">DNA-binding</keyword>
<sequence>MGDVTSASATPSTPARPRRNRRAEILEAAARLFAARGFHGVPIEEICGAVGVSGPALYRHFSGKEALLAEMLLDVSSRLRESAVAVATSSPGPEQSLDALLDVQITFAIEQPALITVHDRELGNVPEPHRRQIRRLQRLYVEEWVTVLAELHPTCPAARLRAAMHAVFGLLNSTPHSAGELAGGDMRPLLRVMARAAIDAAVNAR</sequence>
<evidence type="ECO:0000256" key="3">
    <source>
        <dbReference type="ARBA" id="ARBA00023163"/>
    </source>
</evidence>
<dbReference type="InterPro" id="IPR050109">
    <property type="entry name" value="HTH-type_TetR-like_transc_reg"/>
</dbReference>
<dbReference type="PANTHER" id="PTHR30055">
    <property type="entry name" value="HTH-TYPE TRANSCRIPTIONAL REGULATOR RUTR"/>
    <property type="match status" value="1"/>
</dbReference>
<feature type="domain" description="HTH tetR-type" evidence="6">
    <location>
        <begin position="19"/>
        <end position="79"/>
    </location>
</feature>
<dbReference type="FunFam" id="1.10.10.60:FF:000141">
    <property type="entry name" value="TetR family transcriptional regulator"/>
    <property type="match status" value="1"/>
</dbReference>
<dbReference type="InterPro" id="IPR041490">
    <property type="entry name" value="KstR2_TetR_C"/>
</dbReference>
<dbReference type="Pfam" id="PF00440">
    <property type="entry name" value="TetR_N"/>
    <property type="match status" value="1"/>
</dbReference>
<dbReference type="AlphaFoldDB" id="A0A1I0IY28"/>
<evidence type="ECO:0000256" key="1">
    <source>
        <dbReference type="ARBA" id="ARBA00023015"/>
    </source>
</evidence>
<gene>
    <name evidence="7" type="ORF">SAMN05421811_105284</name>
</gene>
<dbReference type="Pfam" id="PF17932">
    <property type="entry name" value="TetR_C_24"/>
    <property type="match status" value="1"/>
</dbReference>
<evidence type="ECO:0000256" key="2">
    <source>
        <dbReference type="ARBA" id="ARBA00023125"/>
    </source>
</evidence>
<dbReference type="InterPro" id="IPR009057">
    <property type="entry name" value="Homeodomain-like_sf"/>
</dbReference>
<reference evidence="7 8" key="1">
    <citation type="submission" date="2016-10" db="EMBL/GenBank/DDBJ databases">
        <authorList>
            <person name="de Groot N.N."/>
        </authorList>
    </citation>
    <scope>NUCLEOTIDE SEQUENCE [LARGE SCALE GENOMIC DNA]</scope>
    <source>
        <strain evidence="7 8">CGMCC 4.5598</strain>
    </source>
</reference>
<dbReference type="InterPro" id="IPR001647">
    <property type="entry name" value="HTH_TetR"/>
</dbReference>
<dbReference type="EMBL" id="FOHX01000005">
    <property type="protein sequence ID" value="SEU02276.1"/>
    <property type="molecule type" value="Genomic_DNA"/>
</dbReference>
<dbReference type="Gene3D" id="1.10.357.10">
    <property type="entry name" value="Tetracycline Repressor, domain 2"/>
    <property type="match status" value="1"/>
</dbReference>
<evidence type="ECO:0000256" key="5">
    <source>
        <dbReference type="SAM" id="MobiDB-lite"/>
    </source>
</evidence>
<protein>
    <submittedName>
        <fullName evidence="7">Transcriptional regulator, TetR family</fullName>
    </submittedName>
</protein>
<evidence type="ECO:0000259" key="6">
    <source>
        <dbReference type="PROSITE" id="PS50977"/>
    </source>
</evidence>
<dbReference type="SUPFAM" id="SSF46689">
    <property type="entry name" value="Homeodomain-like"/>
    <property type="match status" value="1"/>
</dbReference>
<evidence type="ECO:0000313" key="8">
    <source>
        <dbReference type="Proteomes" id="UP000199361"/>
    </source>
</evidence>
<proteinExistence type="predicted"/>
<dbReference type="GO" id="GO:0000976">
    <property type="term" value="F:transcription cis-regulatory region binding"/>
    <property type="evidence" value="ECO:0007669"/>
    <property type="project" value="TreeGrafter"/>
</dbReference>
<keyword evidence="8" id="KW-1185">Reference proteome</keyword>
<keyword evidence="1" id="KW-0805">Transcription regulation</keyword>
<feature type="region of interest" description="Disordered" evidence="5">
    <location>
        <begin position="1"/>
        <end position="20"/>
    </location>
</feature>
<dbReference type="Proteomes" id="UP000199361">
    <property type="component" value="Unassembled WGS sequence"/>
</dbReference>
<accession>A0A1I0IY28</accession>
<dbReference type="STRING" id="568860.SAMN05421811_105284"/>
<dbReference type="Gene3D" id="1.10.10.60">
    <property type="entry name" value="Homeodomain-like"/>
    <property type="match status" value="1"/>
</dbReference>
<dbReference type="GO" id="GO:0045892">
    <property type="term" value="P:negative regulation of DNA-templated transcription"/>
    <property type="evidence" value="ECO:0007669"/>
    <property type="project" value="UniProtKB-ARBA"/>
</dbReference>
<feature type="DNA-binding region" description="H-T-H motif" evidence="4">
    <location>
        <begin position="42"/>
        <end position="61"/>
    </location>
</feature>